<dbReference type="Gene3D" id="1.20.1080.10">
    <property type="entry name" value="Glycerol uptake facilitator protein"/>
    <property type="match status" value="1"/>
</dbReference>
<keyword evidence="2 6" id="KW-0812">Transmembrane</keyword>
<evidence type="ECO:0000313" key="7">
    <source>
        <dbReference type="EMBL" id="OHW63015.1"/>
    </source>
</evidence>
<evidence type="ECO:0000256" key="3">
    <source>
        <dbReference type="ARBA" id="ARBA00022989"/>
    </source>
</evidence>
<feature type="transmembrane region" description="Helical" evidence="6">
    <location>
        <begin position="31"/>
        <end position="52"/>
    </location>
</feature>
<comment type="caution">
    <text evidence="7">The sequence shown here is derived from an EMBL/GenBank/DDBJ whole genome shotgun (WGS) entry which is preliminary data.</text>
</comment>
<accession>A0A1S1V9C9</accession>
<reference evidence="7 8" key="1">
    <citation type="submission" date="2016-09" db="EMBL/GenBank/DDBJ databases">
        <title>Genome sequence of Eubacterium angustum.</title>
        <authorList>
            <person name="Poehlein A."/>
            <person name="Daniel R."/>
        </authorList>
    </citation>
    <scope>NUCLEOTIDE SEQUENCE [LARGE SCALE GENOMIC DNA]</scope>
    <source>
        <strain evidence="7 8">DSM 1989</strain>
    </source>
</reference>
<dbReference type="STRING" id="39480.EUAN_07990"/>
<evidence type="ECO:0000256" key="5">
    <source>
        <dbReference type="ARBA" id="ARBA00049660"/>
    </source>
</evidence>
<dbReference type="OrthoDB" id="9786493at2"/>
<keyword evidence="3 6" id="KW-1133">Transmembrane helix</keyword>
<gene>
    <name evidence="7" type="primary">focA</name>
    <name evidence="7" type="ORF">EUAN_07990</name>
</gene>
<feature type="transmembrane region" description="Helical" evidence="6">
    <location>
        <begin position="72"/>
        <end position="96"/>
    </location>
</feature>
<dbReference type="GO" id="GO:0005886">
    <property type="term" value="C:plasma membrane"/>
    <property type="evidence" value="ECO:0007669"/>
    <property type="project" value="TreeGrafter"/>
</dbReference>
<dbReference type="InterPro" id="IPR000292">
    <property type="entry name" value="For/NO2_transpt"/>
</dbReference>
<dbReference type="PROSITE" id="PS01005">
    <property type="entry name" value="FORMATE_NITRITE_TP_1"/>
    <property type="match status" value="1"/>
</dbReference>
<feature type="transmembrane region" description="Helical" evidence="6">
    <location>
        <begin position="183"/>
        <end position="202"/>
    </location>
</feature>
<keyword evidence="8" id="KW-1185">Reference proteome</keyword>
<dbReference type="GO" id="GO:0015499">
    <property type="term" value="F:formate transmembrane transporter activity"/>
    <property type="evidence" value="ECO:0007669"/>
    <property type="project" value="TreeGrafter"/>
</dbReference>
<comment type="similarity">
    <text evidence="5">Belongs to the FNT transporter (TC 1.A.16) family.</text>
</comment>
<feature type="transmembrane region" description="Helical" evidence="6">
    <location>
        <begin position="154"/>
        <end position="176"/>
    </location>
</feature>
<dbReference type="Proteomes" id="UP000180254">
    <property type="component" value="Unassembled WGS sequence"/>
</dbReference>
<dbReference type="InterPro" id="IPR024002">
    <property type="entry name" value="For/NO2_transpt_CS"/>
</dbReference>
<evidence type="ECO:0000256" key="4">
    <source>
        <dbReference type="ARBA" id="ARBA00023136"/>
    </source>
</evidence>
<dbReference type="Pfam" id="PF01226">
    <property type="entry name" value="Form_Nir_trans"/>
    <property type="match status" value="1"/>
</dbReference>
<dbReference type="RefSeq" id="WP_071061912.1">
    <property type="nucleotide sequence ID" value="NZ_MKIE01000002.1"/>
</dbReference>
<evidence type="ECO:0000256" key="6">
    <source>
        <dbReference type="SAM" id="Phobius"/>
    </source>
</evidence>
<sequence>MEKMMLSPAEIYEETINVGIKKAKKSTLKQTFVSGILAGAFIAFGAFAAVIASHSVENYGLSKLVAGSVFPVGLILVLICGAELFTGNSLLVVAYAEKKITPFELVKNLTTVYFGNMVGAVLVALLLYGSHSFAGNDNAIGAYLLGAAYKKSHLGIWTALFSGVLCNFLVSMAVWGSYGARDIIGKIFMAWFPVMAFIISGFEHSVANMYYFAAGLLIKLNPEIVSSSGLTAEQVAGINATSIVNNLISVTAGNLISGMVFVGIAYWSIYKPTHEIDDNDDNKKNPLSNNLLFDWKHD</sequence>
<evidence type="ECO:0000313" key="8">
    <source>
        <dbReference type="Proteomes" id="UP000180254"/>
    </source>
</evidence>
<dbReference type="EMBL" id="MKIE01000002">
    <property type="protein sequence ID" value="OHW63015.1"/>
    <property type="molecule type" value="Genomic_DNA"/>
</dbReference>
<dbReference type="PANTHER" id="PTHR30520:SF6">
    <property type="entry name" value="FORMATE_NITRATE FAMILY TRANSPORTER (EUROFUNG)"/>
    <property type="match status" value="1"/>
</dbReference>
<protein>
    <submittedName>
        <fullName evidence="7">Putative formate transporter 1</fullName>
    </submittedName>
</protein>
<organism evidence="7 8">
    <name type="scientific">Andreesenia angusta</name>
    <dbReference type="NCBI Taxonomy" id="39480"/>
    <lineage>
        <taxon>Bacteria</taxon>
        <taxon>Bacillati</taxon>
        <taxon>Bacillota</taxon>
        <taxon>Tissierellia</taxon>
        <taxon>Tissierellales</taxon>
        <taxon>Gottschalkiaceae</taxon>
        <taxon>Andreesenia</taxon>
    </lineage>
</organism>
<dbReference type="PANTHER" id="PTHR30520">
    <property type="entry name" value="FORMATE TRANSPORTER-RELATED"/>
    <property type="match status" value="1"/>
</dbReference>
<keyword evidence="4 6" id="KW-0472">Membrane</keyword>
<evidence type="ECO:0000256" key="1">
    <source>
        <dbReference type="ARBA" id="ARBA00004141"/>
    </source>
</evidence>
<feature type="transmembrane region" description="Helical" evidence="6">
    <location>
        <begin position="108"/>
        <end position="128"/>
    </location>
</feature>
<comment type="subcellular location">
    <subcellularLocation>
        <location evidence="1">Membrane</location>
        <topology evidence="1">Multi-pass membrane protein</topology>
    </subcellularLocation>
</comment>
<evidence type="ECO:0000256" key="2">
    <source>
        <dbReference type="ARBA" id="ARBA00022692"/>
    </source>
</evidence>
<name>A0A1S1V9C9_9FIRM</name>
<feature type="transmembrane region" description="Helical" evidence="6">
    <location>
        <begin position="247"/>
        <end position="269"/>
    </location>
</feature>
<dbReference type="InterPro" id="IPR023271">
    <property type="entry name" value="Aquaporin-like"/>
</dbReference>
<dbReference type="AlphaFoldDB" id="A0A1S1V9C9"/>
<proteinExistence type="inferred from homology"/>